<dbReference type="Gene3D" id="3.40.1710.10">
    <property type="entry name" value="abc type-2 transporter like domain"/>
    <property type="match status" value="1"/>
</dbReference>
<evidence type="ECO:0000256" key="4">
    <source>
        <dbReference type="ARBA" id="ARBA00022475"/>
    </source>
</evidence>
<dbReference type="STRING" id="1324314.BVG16_11725"/>
<gene>
    <name evidence="10" type="ORF">BVG16_11725</name>
</gene>
<keyword evidence="11" id="KW-1185">Reference proteome</keyword>
<keyword evidence="5 8" id="KW-0812">Transmembrane</keyword>
<dbReference type="PANTHER" id="PTHR30294:SF29">
    <property type="entry name" value="MULTIDRUG ABC TRANSPORTER PERMEASE YBHS-RELATED"/>
    <property type="match status" value="1"/>
</dbReference>
<dbReference type="GO" id="GO:0140359">
    <property type="term" value="F:ABC-type transporter activity"/>
    <property type="evidence" value="ECO:0007669"/>
    <property type="project" value="InterPro"/>
</dbReference>
<dbReference type="Proteomes" id="UP000190188">
    <property type="component" value="Unassembled WGS sequence"/>
</dbReference>
<dbReference type="InterPro" id="IPR013525">
    <property type="entry name" value="ABC2_TM"/>
</dbReference>
<evidence type="ECO:0000256" key="7">
    <source>
        <dbReference type="ARBA" id="ARBA00023136"/>
    </source>
</evidence>
<dbReference type="InterPro" id="IPR051449">
    <property type="entry name" value="ABC-2_transporter_component"/>
</dbReference>
<keyword evidence="4" id="KW-1003">Cell membrane</keyword>
<feature type="transmembrane region" description="Helical" evidence="8">
    <location>
        <begin position="21"/>
        <end position="42"/>
    </location>
</feature>
<protein>
    <recommendedName>
        <fullName evidence="9">ABC transmembrane type-2 domain-containing protein</fullName>
    </recommendedName>
</protein>
<dbReference type="OrthoDB" id="266913at2"/>
<organism evidence="10 11">
    <name type="scientific">Paenibacillus selenitireducens</name>
    <dbReference type="NCBI Taxonomy" id="1324314"/>
    <lineage>
        <taxon>Bacteria</taxon>
        <taxon>Bacillati</taxon>
        <taxon>Bacillota</taxon>
        <taxon>Bacilli</taxon>
        <taxon>Bacillales</taxon>
        <taxon>Paenibacillaceae</taxon>
        <taxon>Paenibacillus</taxon>
    </lineage>
</organism>
<dbReference type="RefSeq" id="WP_078498867.1">
    <property type="nucleotide sequence ID" value="NZ_MSZX01000004.1"/>
</dbReference>
<dbReference type="GO" id="GO:0005886">
    <property type="term" value="C:plasma membrane"/>
    <property type="evidence" value="ECO:0007669"/>
    <property type="project" value="UniProtKB-SubCell"/>
</dbReference>
<name>A0A1T2XFA1_9BACL</name>
<reference evidence="10 11" key="1">
    <citation type="submission" date="2017-01" db="EMBL/GenBank/DDBJ databases">
        <title>Genome analysis of Paenibacillus selenitrireducens ES3-24.</title>
        <authorList>
            <person name="Xu D."/>
            <person name="Yao R."/>
            <person name="Zheng S."/>
        </authorList>
    </citation>
    <scope>NUCLEOTIDE SEQUENCE [LARGE SCALE GENOMIC DNA]</scope>
    <source>
        <strain evidence="10 11">ES3-24</strain>
    </source>
</reference>
<accession>A0A1T2XFA1</accession>
<feature type="transmembrane region" description="Helical" evidence="8">
    <location>
        <begin position="264"/>
        <end position="288"/>
    </location>
</feature>
<feature type="transmembrane region" description="Helical" evidence="8">
    <location>
        <begin position="230"/>
        <end position="252"/>
    </location>
</feature>
<keyword evidence="6 8" id="KW-1133">Transmembrane helix</keyword>
<evidence type="ECO:0000259" key="9">
    <source>
        <dbReference type="PROSITE" id="PS51012"/>
    </source>
</evidence>
<keyword evidence="7 8" id="KW-0472">Membrane</keyword>
<evidence type="ECO:0000256" key="6">
    <source>
        <dbReference type="ARBA" id="ARBA00022989"/>
    </source>
</evidence>
<dbReference type="EMBL" id="MSZX01000004">
    <property type="protein sequence ID" value="OPA78530.1"/>
    <property type="molecule type" value="Genomic_DNA"/>
</dbReference>
<sequence length="382" mass="41978">MNSIYIAGLFIRRMLGSPKSILSRLVIPVIVISAIIGLTATMTSGDAKIAYLNEDQGTFGQHVLTGLAKEHVELIPVTDMESLKQQVVGHQVNGAIRIPNSFSSSVSARQDASIEVYGLNQSKEIVMLTMNIDAQIQRLEQSVLQISQATQAGDSAQLLEQLLVQQEKPAIKLVEHEGTLNMNPFFNSIVGIMLMFLMFSSNGGIYTIMEDRTNRTMQRMFTAPVRAWEITLGNFLGSVAIGTIQISVILLFTRYILGFDYNHIPLWVLFIILELFLFAALGISSAVAGLVRDVKSLSNINTLIVTPTCMLGGCFWPVSIMPDFMQKLANFVPQKWAIDAILKLADGHSLRTIGLHMVILLMFAVLLLSIGAVILRPSQKAA</sequence>
<feature type="transmembrane region" description="Helical" evidence="8">
    <location>
        <begin position="353"/>
        <end position="375"/>
    </location>
</feature>
<evidence type="ECO:0000313" key="10">
    <source>
        <dbReference type="EMBL" id="OPA78530.1"/>
    </source>
</evidence>
<comment type="similarity">
    <text evidence="2">Belongs to the ABC-2 integral membrane protein family.</text>
</comment>
<evidence type="ECO:0000256" key="5">
    <source>
        <dbReference type="ARBA" id="ARBA00022692"/>
    </source>
</evidence>
<evidence type="ECO:0000256" key="1">
    <source>
        <dbReference type="ARBA" id="ARBA00004651"/>
    </source>
</evidence>
<dbReference type="InterPro" id="IPR047817">
    <property type="entry name" value="ABC2_TM_bact-type"/>
</dbReference>
<evidence type="ECO:0000313" key="11">
    <source>
        <dbReference type="Proteomes" id="UP000190188"/>
    </source>
</evidence>
<feature type="transmembrane region" description="Helical" evidence="8">
    <location>
        <begin position="300"/>
        <end position="318"/>
    </location>
</feature>
<evidence type="ECO:0000256" key="8">
    <source>
        <dbReference type="SAM" id="Phobius"/>
    </source>
</evidence>
<comment type="caution">
    <text evidence="10">The sequence shown here is derived from an EMBL/GenBank/DDBJ whole genome shotgun (WGS) entry which is preliminary data.</text>
</comment>
<feature type="transmembrane region" description="Helical" evidence="8">
    <location>
        <begin position="185"/>
        <end position="209"/>
    </location>
</feature>
<keyword evidence="3" id="KW-0813">Transport</keyword>
<dbReference type="AlphaFoldDB" id="A0A1T2XFA1"/>
<dbReference type="Pfam" id="PF12698">
    <property type="entry name" value="ABC2_membrane_3"/>
    <property type="match status" value="1"/>
</dbReference>
<feature type="domain" description="ABC transmembrane type-2" evidence="9">
    <location>
        <begin position="152"/>
        <end position="378"/>
    </location>
</feature>
<evidence type="ECO:0000256" key="2">
    <source>
        <dbReference type="ARBA" id="ARBA00007783"/>
    </source>
</evidence>
<dbReference type="PANTHER" id="PTHR30294">
    <property type="entry name" value="MEMBRANE COMPONENT OF ABC TRANSPORTER YHHJ-RELATED"/>
    <property type="match status" value="1"/>
</dbReference>
<comment type="subcellular location">
    <subcellularLocation>
        <location evidence="1">Cell membrane</location>
        <topology evidence="1">Multi-pass membrane protein</topology>
    </subcellularLocation>
</comment>
<proteinExistence type="inferred from homology"/>
<evidence type="ECO:0000256" key="3">
    <source>
        <dbReference type="ARBA" id="ARBA00022448"/>
    </source>
</evidence>
<dbReference type="PROSITE" id="PS51012">
    <property type="entry name" value="ABC_TM2"/>
    <property type="match status" value="1"/>
</dbReference>